<protein>
    <submittedName>
        <fullName evidence="2">P-loop containing nucleoside triphosphate hydrolase protein</fullName>
    </submittedName>
</protein>
<keyword evidence="2" id="KW-0378">Hydrolase</keyword>
<dbReference type="AlphaFoldDB" id="A0A9P9J040"/>
<evidence type="ECO:0000259" key="1">
    <source>
        <dbReference type="Pfam" id="PF13401"/>
    </source>
</evidence>
<proteinExistence type="predicted"/>
<reference evidence="2" key="1">
    <citation type="journal article" date="2021" name="Nat. Commun.">
        <title>Genetic determinants of endophytism in the Arabidopsis root mycobiome.</title>
        <authorList>
            <person name="Mesny F."/>
            <person name="Miyauchi S."/>
            <person name="Thiergart T."/>
            <person name="Pickel B."/>
            <person name="Atanasova L."/>
            <person name="Karlsson M."/>
            <person name="Huettel B."/>
            <person name="Barry K.W."/>
            <person name="Haridas S."/>
            <person name="Chen C."/>
            <person name="Bauer D."/>
            <person name="Andreopoulos W."/>
            <person name="Pangilinan J."/>
            <person name="LaButti K."/>
            <person name="Riley R."/>
            <person name="Lipzen A."/>
            <person name="Clum A."/>
            <person name="Drula E."/>
            <person name="Henrissat B."/>
            <person name="Kohler A."/>
            <person name="Grigoriev I.V."/>
            <person name="Martin F.M."/>
            <person name="Hacquard S."/>
        </authorList>
    </citation>
    <scope>NUCLEOTIDE SEQUENCE</scope>
    <source>
        <strain evidence="2">MPI-CAGE-AT-0021</strain>
    </source>
</reference>
<dbReference type="SUPFAM" id="SSF52540">
    <property type="entry name" value="P-loop containing nucleoside triphosphate hydrolases"/>
    <property type="match status" value="1"/>
</dbReference>
<evidence type="ECO:0000313" key="2">
    <source>
        <dbReference type="EMBL" id="KAH7140327.1"/>
    </source>
</evidence>
<dbReference type="SUPFAM" id="SSF48452">
    <property type="entry name" value="TPR-like"/>
    <property type="match status" value="2"/>
</dbReference>
<dbReference type="InterPro" id="IPR011990">
    <property type="entry name" value="TPR-like_helical_dom_sf"/>
</dbReference>
<keyword evidence="3" id="KW-1185">Reference proteome</keyword>
<sequence>MDHSESPGRAVAHSQFRDHANILQGNVYGDVHYHPSLHQPTGRLSAQPPAQPLTHTPIRAAVCVIPYPRNEDVVHRPHLVHQLNTLLPQTERHCSAALWGLGGSGKTQIALDYAYRRSDDDTCSVFWVHADSEATFVHDYQVIAQELGVDRSLNTETLLDAVCRGIKAQPKWVLIVDNADDLRLFGVGQTPGQTTNLYKYVPRGTVLWTSRDERIVGSLIGARRGIPVARMTPIEAQSLLETTRNTQTNNEEVEVATLLEELQWLPLAVSQAGAYMRRTRTSVKDYLSLLAQSRYNVLRIAENDRHRRLNVTNNVLDTWGISIRRLQHENTRAYRILHVIAYLDNQNIGEEILVAAGRYSASGFIEEPDHSAITEAITRLRELSFIGVCVMHNGDRIYEMHKLVQEATRYGLSLKTSTAVTEGYGTSVHDLMNTSEAFFSGIALQVISNLFPQSTPHTRELCEKYLAHAMRVGDWAELSAKQVETVSLLYTVSNFLHNQGRWTEVETVEIRVLNLRQRALGEMHRYTLVSMCRLAATYCQQSRYIEAEAMYTQTLHRLQGTLGQSHLDTIENMIGLAETYRELLRYDEAERLCTEAWHISREILGERHEYTLAALACCASVYNRQGRHHEAETAYVIVLDSSREEHGEKLQQTIVYMRELGRTYLAQGRYLEAESMLINGLNISQQMHGEKRPMTVSFMHSIAVARHRLGHHQDALSLMKQCWHLWSSSLGPDHPDTKQSALCLKKWTS</sequence>
<dbReference type="InterPro" id="IPR049945">
    <property type="entry name" value="AAA_22"/>
</dbReference>
<dbReference type="Gene3D" id="3.40.50.300">
    <property type="entry name" value="P-loop containing nucleotide triphosphate hydrolases"/>
    <property type="match status" value="1"/>
</dbReference>
<evidence type="ECO:0000313" key="3">
    <source>
        <dbReference type="Proteomes" id="UP000717696"/>
    </source>
</evidence>
<dbReference type="PANTHER" id="PTHR46082">
    <property type="entry name" value="ATP/GTP-BINDING PROTEIN-RELATED"/>
    <property type="match status" value="1"/>
</dbReference>
<feature type="domain" description="ORC1/DEAH AAA+ ATPase" evidence="1">
    <location>
        <begin position="96"/>
        <end position="183"/>
    </location>
</feature>
<name>A0A9P9J040_9HYPO</name>
<dbReference type="Proteomes" id="UP000717696">
    <property type="component" value="Unassembled WGS sequence"/>
</dbReference>
<dbReference type="GO" id="GO:0016887">
    <property type="term" value="F:ATP hydrolysis activity"/>
    <property type="evidence" value="ECO:0007669"/>
    <property type="project" value="InterPro"/>
</dbReference>
<dbReference type="InterPro" id="IPR027417">
    <property type="entry name" value="P-loop_NTPase"/>
</dbReference>
<organism evidence="2 3">
    <name type="scientific">Dactylonectria estremocensis</name>
    <dbReference type="NCBI Taxonomy" id="1079267"/>
    <lineage>
        <taxon>Eukaryota</taxon>
        <taxon>Fungi</taxon>
        <taxon>Dikarya</taxon>
        <taxon>Ascomycota</taxon>
        <taxon>Pezizomycotina</taxon>
        <taxon>Sordariomycetes</taxon>
        <taxon>Hypocreomycetidae</taxon>
        <taxon>Hypocreales</taxon>
        <taxon>Nectriaceae</taxon>
        <taxon>Dactylonectria</taxon>
    </lineage>
</organism>
<comment type="caution">
    <text evidence="2">The sequence shown here is derived from an EMBL/GenBank/DDBJ whole genome shotgun (WGS) entry which is preliminary data.</text>
</comment>
<dbReference type="Pfam" id="PF13374">
    <property type="entry name" value="TPR_10"/>
    <property type="match status" value="2"/>
</dbReference>
<dbReference type="OrthoDB" id="1658288at2759"/>
<dbReference type="Pfam" id="PF13424">
    <property type="entry name" value="TPR_12"/>
    <property type="match status" value="2"/>
</dbReference>
<accession>A0A9P9J040</accession>
<dbReference type="InterPro" id="IPR053137">
    <property type="entry name" value="NLR-like"/>
</dbReference>
<gene>
    <name evidence="2" type="ORF">B0J13DRAFT_504477</name>
</gene>
<dbReference type="EMBL" id="JAGMUU010000013">
    <property type="protein sequence ID" value="KAH7140327.1"/>
    <property type="molecule type" value="Genomic_DNA"/>
</dbReference>
<dbReference type="PANTHER" id="PTHR46082:SF6">
    <property type="entry name" value="AAA+ ATPASE DOMAIN-CONTAINING PROTEIN-RELATED"/>
    <property type="match status" value="1"/>
</dbReference>
<dbReference type="Gene3D" id="1.25.40.10">
    <property type="entry name" value="Tetratricopeptide repeat domain"/>
    <property type="match status" value="2"/>
</dbReference>
<dbReference type="Pfam" id="PF13401">
    <property type="entry name" value="AAA_22"/>
    <property type="match status" value="1"/>
</dbReference>